<sequence length="162" mass="17964">MIHFEYKLFNGYLNLLHCDNVTFDLDYCMNAEHKIQFATLSSTAFLMAAIAGFTDVISFIGANHLFTAHITGNIVIAISEIIHHDPGVAPKILAIPLFIIFAVLITTVIEKHGKTSSLLVVWLLIEGILLGIFMYGGVYHFPYLAFDSWQYLALSMIAVGAL</sequence>
<keyword evidence="1" id="KW-1133">Transmembrane helix</keyword>
<feature type="transmembrane region" description="Helical" evidence="1">
    <location>
        <begin position="116"/>
        <end position="135"/>
    </location>
</feature>
<reference evidence="2 3" key="1">
    <citation type="submission" date="2018-07" db="EMBL/GenBank/DDBJ databases">
        <title>Genomic Encyclopedia of Type Strains, Phase IV (KMG-IV): sequencing the most valuable type-strain genomes for metagenomic binning, comparative biology and taxonomic classification.</title>
        <authorList>
            <person name="Goeker M."/>
        </authorList>
    </citation>
    <scope>NUCLEOTIDE SEQUENCE [LARGE SCALE GENOMIC DNA]</scope>
    <source>
        <strain evidence="2 3">DSM 16500</strain>
    </source>
</reference>
<accession>A0A370GJM4</accession>
<protein>
    <submittedName>
        <fullName evidence="2">Uncharacterized protein DUF1275</fullName>
    </submittedName>
</protein>
<comment type="caution">
    <text evidence="2">The sequence shown here is derived from an EMBL/GenBank/DDBJ whole genome shotgun (WGS) entry which is preliminary data.</text>
</comment>
<dbReference type="InterPro" id="IPR010699">
    <property type="entry name" value="DUF1275"/>
</dbReference>
<name>A0A370GJM4_9COXI</name>
<keyword evidence="3" id="KW-1185">Reference proteome</keyword>
<keyword evidence="1" id="KW-0812">Transmembrane</keyword>
<dbReference type="Proteomes" id="UP000254720">
    <property type="component" value="Unassembled WGS sequence"/>
</dbReference>
<evidence type="ECO:0000313" key="3">
    <source>
        <dbReference type="Proteomes" id="UP000254720"/>
    </source>
</evidence>
<dbReference type="AlphaFoldDB" id="A0A370GJM4"/>
<feature type="transmembrane region" description="Helical" evidence="1">
    <location>
        <begin position="88"/>
        <end position="109"/>
    </location>
</feature>
<dbReference type="OrthoDB" id="5125627at2"/>
<dbReference type="PANTHER" id="PTHR37314:SF5">
    <property type="entry name" value="SLR0142 PROTEIN"/>
    <property type="match status" value="1"/>
</dbReference>
<evidence type="ECO:0000313" key="2">
    <source>
        <dbReference type="EMBL" id="RDI43436.1"/>
    </source>
</evidence>
<dbReference type="EMBL" id="QQAX01000011">
    <property type="protein sequence ID" value="RDI43436.1"/>
    <property type="molecule type" value="Genomic_DNA"/>
</dbReference>
<evidence type="ECO:0000256" key="1">
    <source>
        <dbReference type="SAM" id="Phobius"/>
    </source>
</evidence>
<gene>
    <name evidence="2" type="ORF">C8D86_11192</name>
</gene>
<dbReference type="Pfam" id="PF06912">
    <property type="entry name" value="DUF1275"/>
    <property type="match status" value="1"/>
</dbReference>
<proteinExistence type="predicted"/>
<dbReference type="PANTHER" id="PTHR37314">
    <property type="entry name" value="SLR0142 PROTEIN"/>
    <property type="match status" value="1"/>
</dbReference>
<keyword evidence="1" id="KW-0472">Membrane</keyword>
<organism evidence="2 3">
    <name type="scientific">Aquicella lusitana</name>
    <dbReference type="NCBI Taxonomy" id="254246"/>
    <lineage>
        <taxon>Bacteria</taxon>
        <taxon>Pseudomonadati</taxon>
        <taxon>Pseudomonadota</taxon>
        <taxon>Gammaproteobacteria</taxon>
        <taxon>Legionellales</taxon>
        <taxon>Coxiellaceae</taxon>
        <taxon>Aquicella</taxon>
    </lineage>
</organism>